<sequence length="41" mass="4744">MIRGLYEAHLPVSYLQESIKFYQKLGLELASEQEKLLSFGL</sequence>
<accession>A0A1H9SWC4</accession>
<name>A0A1H9SWC4_9BACI</name>
<organism evidence="1 2">
    <name type="scientific">Lysinibacillus fusiformis</name>
    <dbReference type="NCBI Taxonomy" id="28031"/>
    <lineage>
        <taxon>Bacteria</taxon>
        <taxon>Bacillati</taxon>
        <taxon>Bacillota</taxon>
        <taxon>Bacilli</taxon>
        <taxon>Bacillales</taxon>
        <taxon>Bacillaceae</taxon>
        <taxon>Lysinibacillus</taxon>
    </lineage>
</organism>
<dbReference type="SUPFAM" id="SSF54593">
    <property type="entry name" value="Glyoxalase/Bleomycin resistance protein/Dihydroxybiphenyl dioxygenase"/>
    <property type="match status" value="1"/>
</dbReference>
<evidence type="ECO:0000313" key="1">
    <source>
        <dbReference type="EMBL" id="SER89310.1"/>
    </source>
</evidence>
<dbReference type="Proteomes" id="UP000199410">
    <property type="component" value="Unassembled WGS sequence"/>
</dbReference>
<dbReference type="AlphaFoldDB" id="A0A1H9SWC4"/>
<dbReference type="Gene3D" id="3.10.180.10">
    <property type="entry name" value="2,3-Dihydroxybiphenyl 1,2-Dioxygenase, domain 1"/>
    <property type="match status" value="1"/>
</dbReference>
<evidence type="ECO:0000313" key="2">
    <source>
        <dbReference type="Proteomes" id="UP000199410"/>
    </source>
</evidence>
<reference evidence="1 2" key="1">
    <citation type="submission" date="2016-10" db="EMBL/GenBank/DDBJ databases">
        <authorList>
            <person name="Varghese N."/>
            <person name="Submissions S."/>
        </authorList>
    </citation>
    <scope>NUCLEOTIDE SEQUENCE [LARGE SCALE GENOMIC DNA]</scope>
    <source>
        <strain evidence="1 2">TC-13</strain>
    </source>
</reference>
<comment type="caution">
    <text evidence="1">The sequence shown here is derived from an EMBL/GenBank/DDBJ whole genome shotgun (WGS) entry which is preliminary data.</text>
</comment>
<dbReference type="InterPro" id="IPR029068">
    <property type="entry name" value="Glyas_Bleomycin-R_OHBP_Dase"/>
</dbReference>
<proteinExistence type="predicted"/>
<protein>
    <submittedName>
        <fullName evidence="1">Uncharacterized protein</fullName>
    </submittedName>
</protein>
<dbReference type="EMBL" id="FOEL01000037">
    <property type="protein sequence ID" value="SER89310.1"/>
    <property type="molecule type" value="Genomic_DNA"/>
</dbReference>
<gene>
    <name evidence="1" type="ORF">SAMN02787113_04842</name>
</gene>